<comment type="catalytic activity">
    <reaction evidence="14 15 17">
        <text>guanosine(37) in tRNA + S-adenosyl-L-methionine = N(1)-methylguanosine(37) in tRNA + S-adenosyl-L-homocysteine + H(+)</text>
        <dbReference type="Rhea" id="RHEA:36899"/>
        <dbReference type="Rhea" id="RHEA-COMP:10145"/>
        <dbReference type="Rhea" id="RHEA-COMP:10147"/>
        <dbReference type="ChEBI" id="CHEBI:15378"/>
        <dbReference type="ChEBI" id="CHEBI:57856"/>
        <dbReference type="ChEBI" id="CHEBI:59789"/>
        <dbReference type="ChEBI" id="CHEBI:73542"/>
        <dbReference type="ChEBI" id="CHEBI:74269"/>
        <dbReference type="EC" id="2.1.1.228"/>
    </reaction>
</comment>
<feature type="binding site" evidence="15 16">
    <location>
        <position position="113"/>
    </location>
    <ligand>
        <name>S-adenosyl-L-methionine</name>
        <dbReference type="ChEBI" id="CHEBI:59789"/>
    </ligand>
</feature>
<evidence type="ECO:0000256" key="2">
    <source>
        <dbReference type="ARBA" id="ARBA00004496"/>
    </source>
</evidence>
<gene>
    <name evidence="15 19" type="primary">trmD</name>
    <name evidence="19" type="ORF">JGUZn3_16160</name>
</gene>
<dbReference type="GO" id="GO:0052906">
    <property type="term" value="F:tRNA (guanine(37)-N1)-methyltransferase activity"/>
    <property type="evidence" value="ECO:0007669"/>
    <property type="project" value="UniProtKB-UniRule"/>
</dbReference>
<dbReference type="CDD" id="cd18080">
    <property type="entry name" value="TrmD-like"/>
    <property type="match status" value="1"/>
</dbReference>
<evidence type="ECO:0000256" key="11">
    <source>
        <dbReference type="ARBA" id="ARBA00022694"/>
    </source>
</evidence>
<dbReference type="Gene3D" id="3.40.1280.10">
    <property type="match status" value="1"/>
</dbReference>
<dbReference type="RefSeq" id="WP_203413065.1">
    <property type="nucleotide sequence ID" value="NZ_CP060244.1"/>
</dbReference>
<dbReference type="GO" id="GO:0005829">
    <property type="term" value="C:cytosol"/>
    <property type="evidence" value="ECO:0007669"/>
    <property type="project" value="TreeGrafter"/>
</dbReference>
<dbReference type="KEGG" id="ebla:JGUZn3_16160"/>
<dbReference type="PANTHER" id="PTHR46417">
    <property type="entry name" value="TRNA (GUANINE-N(1)-)-METHYLTRANSFERASE"/>
    <property type="match status" value="1"/>
</dbReference>
<dbReference type="AlphaFoldDB" id="A0A7H1NSS8"/>
<evidence type="ECO:0000256" key="8">
    <source>
        <dbReference type="ARBA" id="ARBA00022603"/>
    </source>
</evidence>
<protein>
    <recommendedName>
        <fullName evidence="6 15">tRNA (guanine-N(1)-)-methyltransferase</fullName>
        <ecNumber evidence="5 15">2.1.1.228</ecNumber>
    </recommendedName>
    <alternativeName>
        <fullName evidence="12 15">M1G-methyltransferase</fullName>
    </alternativeName>
    <alternativeName>
        <fullName evidence="13 15">tRNA [GM37] methyltransferase</fullName>
    </alternativeName>
</protein>
<proteinExistence type="inferred from homology"/>
<dbReference type="Gene3D" id="1.10.1270.20">
    <property type="entry name" value="tRNA(m1g37)methyltransferase, domain 2"/>
    <property type="match status" value="1"/>
</dbReference>
<keyword evidence="11 15" id="KW-0819">tRNA processing</keyword>
<evidence type="ECO:0000256" key="15">
    <source>
        <dbReference type="HAMAP-Rule" id="MF_00605"/>
    </source>
</evidence>
<dbReference type="PANTHER" id="PTHR46417:SF1">
    <property type="entry name" value="TRNA (GUANINE-N(1)-)-METHYLTRANSFERASE"/>
    <property type="match status" value="1"/>
</dbReference>
<evidence type="ECO:0000313" key="19">
    <source>
        <dbReference type="EMBL" id="QNT78838.1"/>
    </source>
</evidence>
<keyword evidence="8 15" id="KW-0489">Methyltransferase</keyword>
<organism evidence="19 20">
    <name type="scientific">Entomobacter blattae</name>
    <dbReference type="NCBI Taxonomy" id="2762277"/>
    <lineage>
        <taxon>Bacteria</taxon>
        <taxon>Pseudomonadati</taxon>
        <taxon>Pseudomonadota</taxon>
        <taxon>Alphaproteobacteria</taxon>
        <taxon>Acetobacterales</taxon>
        <taxon>Acetobacteraceae</taxon>
        <taxon>Entomobacter</taxon>
    </lineage>
</organism>
<evidence type="ECO:0000256" key="3">
    <source>
        <dbReference type="ARBA" id="ARBA00007630"/>
    </source>
</evidence>
<dbReference type="NCBIfam" id="TIGR00088">
    <property type="entry name" value="trmD"/>
    <property type="match status" value="1"/>
</dbReference>
<evidence type="ECO:0000256" key="4">
    <source>
        <dbReference type="ARBA" id="ARBA00011738"/>
    </source>
</evidence>
<feature type="domain" description="tRNA methyltransferase TRMD/TRM10-type" evidence="18">
    <location>
        <begin position="5"/>
        <end position="225"/>
    </location>
</feature>
<dbReference type="InterPro" id="IPR002649">
    <property type="entry name" value="tRNA_m1G_MeTrfase_TrmD"/>
</dbReference>
<reference evidence="19 20" key="1">
    <citation type="submission" date="2020-08" db="EMBL/GenBank/DDBJ databases">
        <title>Complete genome sequence of Entomobacter blattae G55GP.</title>
        <authorList>
            <person name="Poehlein A."/>
            <person name="Guzman J."/>
            <person name="Daniel R."/>
            <person name="Vilcinskas A."/>
        </authorList>
    </citation>
    <scope>NUCLEOTIDE SEQUENCE [LARGE SCALE GENOMIC DNA]</scope>
    <source>
        <strain evidence="19 20">G55GP</strain>
    </source>
</reference>
<dbReference type="EMBL" id="CP060244">
    <property type="protein sequence ID" value="QNT78838.1"/>
    <property type="molecule type" value="Genomic_DNA"/>
</dbReference>
<dbReference type="SUPFAM" id="SSF75217">
    <property type="entry name" value="alpha/beta knot"/>
    <property type="match status" value="1"/>
</dbReference>
<sequence length="233" mass="25896">MAWHVSVLTLFPEMFPGFLGVSLAGKALRNGLWSYNTYDLRHYGLGRHQAVDDTPFGGGAGMVMRVDVLDNALSHVGYPKDRPLIYLTPRGEPLTQKKVRQYAAAPGLTILCGRYEGVDERIFSCHDMELVSVGDFVLSGGEGAALVMMDACIRLLSGVMGGEESADEESFSEGLLEYPQYTRPAEWKGMSVPDILVSGNHRAIRAWRRQEAEKITQLKRPDLWQAYISRSVK</sequence>
<evidence type="ECO:0000259" key="18">
    <source>
        <dbReference type="Pfam" id="PF01746"/>
    </source>
</evidence>
<name>A0A7H1NSS8_9PROT</name>
<evidence type="ECO:0000256" key="9">
    <source>
        <dbReference type="ARBA" id="ARBA00022679"/>
    </source>
</evidence>
<dbReference type="HAMAP" id="MF_00605">
    <property type="entry name" value="TrmD"/>
    <property type="match status" value="1"/>
</dbReference>
<evidence type="ECO:0000256" key="6">
    <source>
        <dbReference type="ARBA" id="ARBA00014679"/>
    </source>
</evidence>
<dbReference type="Proteomes" id="UP000516349">
    <property type="component" value="Chromosome"/>
</dbReference>
<keyword evidence="20" id="KW-1185">Reference proteome</keyword>
<evidence type="ECO:0000256" key="13">
    <source>
        <dbReference type="ARBA" id="ARBA00033392"/>
    </source>
</evidence>
<comment type="subunit">
    <text evidence="4 15 17">Homodimer.</text>
</comment>
<evidence type="ECO:0000256" key="1">
    <source>
        <dbReference type="ARBA" id="ARBA00002634"/>
    </source>
</evidence>
<keyword evidence="9 15" id="KW-0808">Transferase</keyword>
<dbReference type="InterPro" id="IPR023148">
    <property type="entry name" value="tRNA_m1G_MeTrfase_C_sf"/>
</dbReference>
<evidence type="ECO:0000256" key="7">
    <source>
        <dbReference type="ARBA" id="ARBA00022490"/>
    </source>
</evidence>
<dbReference type="InterPro" id="IPR029026">
    <property type="entry name" value="tRNA_m1G_MTases_N"/>
</dbReference>
<keyword evidence="10 15" id="KW-0949">S-adenosyl-L-methionine</keyword>
<evidence type="ECO:0000256" key="5">
    <source>
        <dbReference type="ARBA" id="ARBA00012807"/>
    </source>
</evidence>
<evidence type="ECO:0000313" key="20">
    <source>
        <dbReference type="Proteomes" id="UP000516349"/>
    </source>
</evidence>
<dbReference type="EC" id="2.1.1.228" evidence="5 15"/>
<evidence type="ECO:0000256" key="12">
    <source>
        <dbReference type="ARBA" id="ARBA00029736"/>
    </source>
</evidence>
<dbReference type="Pfam" id="PF01746">
    <property type="entry name" value="tRNA_m1G_MT"/>
    <property type="match status" value="1"/>
</dbReference>
<dbReference type="NCBIfam" id="NF000648">
    <property type="entry name" value="PRK00026.1"/>
    <property type="match status" value="1"/>
</dbReference>
<evidence type="ECO:0000256" key="14">
    <source>
        <dbReference type="ARBA" id="ARBA00047783"/>
    </source>
</evidence>
<dbReference type="InterPro" id="IPR029028">
    <property type="entry name" value="Alpha/beta_knot_MTases"/>
</dbReference>
<accession>A0A7H1NSS8</accession>
<dbReference type="GO" id="GO:0002939">
    <property type="term" value="P:tRNA N1-guanine methylation"/>
    <property type="evidence" value="ECO:0007669"/>
    <property type="project" value="TreeGrafter"/>
</dbReference>
<evidence type="ECO:0000256" key="16">
    <source>
        <dbReference type="PIRSR" id="PIRSR000386-1"/>
    </source>
</evidence>
<comment type="function">
    <text evidence="1 15 17">Specifically methylates guanosine-37 in various tRNAs.</text>
</comment>
<feature type="binding site" evidence="15 16">
    <location>
        <begin position="133"/>
        <end position="138"/>
    </location>
    <ligand>
        <name>S-adenosyl-L-methionine</name>
        <dbReference type="ChEBI" id="CHEBI:59789"/>
    </ligand>
</feature>
<evidence type="ECO:0000256" key="10">
    <source>
        <dbReference type="ARBA" id="ARBA00022691"/>
    </source>
</evidence>
<keyword evidence="7 15" id="KW-0963">Cytoplasm</keyword>
<dbReference type="InterPro" id="IPR016009">
    <property type="entry name" value="tRNA_MeTrfase_TRMD/TRM10"/>
</dbReference>
<comment type="subcellular location">
    <subcellularLocation>
        <location evidence="2 15 17">Cytoplasm</location>
    </subcellularLocation>
</comment>
<evidence type="ECO:0000256" key="17">
    <source>
        <dbReference type="RuleBase" id="RU003464"/>
    </source>
</evidence>
<dbReference type="PIRSF" id="PIRSF000386">
    <property type="entry name" value="tRNA_mtase"/>
    <property type="match status" value="1"/>
</dbReference>
<comment type="similarity">
    <text evidence="3 15 17">Belongs to the RNA methyltransferase TrmD family.</text>
</comment>